<dbReference type="Proteomes" id="UP001367508">
    <property type="component" value="Unassembled WGS sequence"/>
</dbReference>
<protein>
    <submittedName>
        <fullName evidence="1">Uncharacterized protein</fullName>
    </submittedName>
</protein>
<keyword evidence="2" id="KW-1185">Reference proteome</keyword>
<gene>
    <name evidence="1" type="ORF">VNO77_10635</name>
</gene>
<dbReference type="EMBL" id="JAYMYQ010000002">
    <property type="protein sequence ID" value="KAK7351299.1"/>
    <property type="molecule type" value="Genomic_DNA"/>
</dbReference>
<proteinExistence type="predicted"/>
<sequence>MWSRPKVGIMDMGSSDETFVCVKRVKQEGTDEWDECMPLPGDIIEGICEQSVDDSCLAVKTSSEFSSQLGKISPQVEFIWIKVRRGDSLVKLQVRIATQSLHTSKELYYPSCNRSQTGCKIRGSDIRKV</sequence>
<reference evidence="1 2" key="1">
    <citation type="submission" date="2024-01" db="EMBL/GenBank/DDBJ databases">
        <title>The genomes of 5 underutilized Papilionoideae crops provide insights into root nodulation and disease resistanc.</title>
        <authorList>
            <person name="Jiang F."/>
        </authorList>
    </citation>
    <scope>NUCLEOTIDE SEQUENCE [LARGE SCALE GENOMIC DNA]</scope>
    <source>
        <strain evidence="1">LVBAO_FW01</strain>
        <tissue evidence="1">Leaves</tissue>
    </source>
</reference>
<dbReference type="AlphaFoldDB" id="A0AAN9MB54"/>
<comment type="caution">
    <text evidence="1">The sequence shown here is derived from an EMBL/GenBank/DDBJ whole genome shotgun (WGS) entry which is preliminary data.</text>
</comment>
<accession>A0AAN9MB54</accession>
<evidence type="ECO:0000313" key="1">
    <source>
        <dbReference type="EMBL" id="KAK7351299.1"/>
    </source>
</evidence>
<evidence type="ECO:0000313" key="2">
    <source>
        <dbReference type="Proteomes" id="UP001367508"/>
    </source>
</evidence>
<organism evidence="1 2">
    <name type="scientific">Canavalia gladiata</name>
    <name type="common">Sword bean</name>
    <name type="synonym">Dolichos gladiatus</name>
    <dbReference type="NCBI Taxonomy" id="3824"/>
    <lineage>
        <taxon>Eukaryota</taxon>
        <taxon>Viridiplantae</taxon>
        <taxon>Streptophyta</taxon>
        <taxon>Embryophyta</taxon>
        <taxon>Tracheophyta</taxon>
        <taxon>Spermatophyta</taxon>
        <taxon>Magnoliopsida</taxon>
        <taxon>eudicotyledons</taxon>
        <taxon>Gunneridae</taxon>
        <taxon>Pentapetalae</taxon>
        <taxon>rosids</taxon>
        <taxon>fabids</taxon>
        <taxon>Fabales</taxon>
        <taxon>Fabaceae</taxon>
        <taxon>Papilionoideae</taxon>
        <taxon>50 kb inversion clade</taxon>
        <taxon>NPAAA clade</taxon>
        <taxon>indigoferoid/millettioid clade</taxon>
        <taxon>Phaseoleae</taxon>
        <taxon>Canavalia</taxon>
    </lineage>
</organism>
<name>A0AAN9MB54_CANGL</name>